<dbReference type="Proteomes" id="UP000828390">
    <property type="component" value="Unassembled WGS sequence"/>
</dbReference>
<evidence type="ECO:0000313" key="1">
    <source>
        <dbReference type="EMBL" id="KAH3867285.1"/>
    </source>
</evidence>
<dbReference type="EMBL" id="JAIWYP010000002">
    <property type="protein sequence ID" value="KAH3867285.1"/>
    <property type="molecule type" value="Genomic_DNA"/>
</dbReference>
<reference evidence="1" key="1">
    <citation type="journal article" date="2019" name="bioRxiv">
        <title>The Genome of the Zebra Mussel, Dreissena polymorpha: A Resource for Invasive Species Research.</title>
        <authorList>
            <person name="McCartney M.A."/>
            <person name="Auch B."/>
            <person name="Kono T."/>
            <person name="Mallez S."/>
            <person name="Zhang Y."/>
            <person name="Obille A."/>
            <person name="Becker A."/>
            <person name="Abrahante J.E."/>
            <person name="Garbe J."/>
            <person name="Badalamenti J.P."/>
            <person name="Herman A."/>
            <person name="Mangelson H."/>
            <person name="Liachko I."/>
            <person name="Sullivan S."/>
            <person name="Sone E.D."/>
            <person name="Koren S."/>
            <person name="Silverstein K.A.T."/>
            <person name="Beckman K.B."/>
            <person name="Gohl D.M."/>
        </authorList>
    </citation>
    <scope>NUCLEOTIDE SEQUENCE</scope>
    <source>
        <strain evidence="1">Duluth1</strain>
        <tissue evidence="1">Whole animal</tissue>
    </source>
</reference>
<reference evidence="1" key="2">
    <citation type="submission" date="2020-11" db="EMBL/GenBank/DDBJ databases">
        <authorList>
            <person name="McCartney M.A."/>
            <person name="Auch B."/>
            <person name="Kono T."/>
            <person name="Mallez S."/>
            <person name="Becker A."/>
            <person name="Gohl D.M."/>
            <person name="Silverstein K.A.T."/>
            <person name="Koren S."/>
            <person name="Bechman K.B."/>
            <person name="Herman A."/>
            <person name="Abrahante J.E."/>
            <person name="Garbe J."/>
        </authorList>
    </citation>
    <scope>NUCLEOTIDE SEQUENCE</scope>
    <source>
        <strain evidence="1">Duluth1</strain>
        <tissue evidence="1">Whole animal</tissue>
    </source>
</reference>
<comment type="caution">
    <text evidence="1">The sequence shown here is derived from an EMBL/GenBank/DDBJ whole genome shotgun (WGS) entry which is preliminary data.</text>
</comment>
<gene>
    <name evidence="1" type="ORF">DPMN_030411</name>
</gene>
<keyword evidence="2" id="KW-1185">Reference proteome</keyword>
<proteinExistence type="predicted"/>
<sequence>MTGHVLESLSGCIVDNLGRRLASIFQGWQVLAKDGILISVKRKAGGVHTAKAHSMSAFFLADSIDSNYLAGPSTLILQTDGYLLIFLSPVVPWSLIPGCLPFPTGTVAHALDLHVLCW</sequence>
<dbReference type="AlphaFoldDB" id="A0A9D4RI98"/>
<accession>A0A9D4RI98</accession>
<protein>
    <submittedName>
        <fullName evidence="1">Uncharacterized protein</fullName>
    </submittedName>
</protein>
<organism evidence="1 2">
    <name type="scientific">Dreissena polymorpha</name>
    <name type="common">Zebra mussel</name>
    <name type="synonym">Mytilus polymorpha</name>
    <dbReference type="NCBI Taxonomy" id="45954"/>
    <lineage>
        <taxon>Eukaryota</taxon>
        <taxon>Metazoa</taxon>
        <taxon>Spiralia</taxon>
        <taxon>Lophotrochozoa</taxon>
        <taxon>Mollusca</taxon>
        <taxon>Bivalvia</taxon>
        <taxon>Autobranchia</taxon>
        <taxon>Heteroconchia</taxon>
        <taxon>Euheterodonta</taxon>
        <taxon>Imparidentia</taxon>
        <taxon>Neoheterodontei</taxon>
        <taxon>Myida</taxon>
        <taxon>Dreissenoidea</taxon>
        <taxon>Dreissenidae</taxon>
        <taxon>Dreissena</taxon>
    </lineage>
</organism>
<name>A0A9D4RI98_DREPO</name>
<evidence type="ECO:0000313" key="2">
    <source>
        <dbReference type="Proteomes" id="UP000828390"/>
    </source>
</evidence>